<dbReference type="InterPro" id="IPR018950">
    <property type="entry name" value="DiS-bond_isomerase_DsbC/G_N"/>
</dbReference>
<dbReference type="PROSITE" id="PS51352">
    <property type="entry name" value="THIOREDOXIN_2"/>
    <property type="match status" value="1"/>
</dbReference>
<evidence type="ECO:0000256" key="2">
    <source>
        <dbReference type="ARBA" id="ARBA00009813"/>
    </source>
</evidence>
<keyword evidence="3 7" id="KW-0732">Signal</keyword>
<dbReference type="Pfam" id="PF10411">
    <property type="entry name" value="DsbC_N"/>
    <property type="match status" value="1"/>
</dbReference>
<dbReference type="CDD" id="cd03020">
    <property type="entry name" value="DsbA_DsbC_DsbG"/>
    <property type="match status" value="1"/>
</dbReference>
<dbReference type="Gene3D" id="3.40.30.10">
    <property type="entry name" value="Glutaredoxin"/>
    <property type="match status" value="1"/>
</dbReference>
<dbReference type="PANTHER" id="PTHR35272:SF3">
    <property type="entry name" value="THIOL:DISULFIDE INTERCHANGE PROTEIN DSBC"/>
    <property type="match status" value="1"/>
</dbReference>
<dbReference type="Proteomes" id="UP001595455">
    <property type="component" value="Unassembled WGS sequence"/>
</dbReference>
<keyword evidence="5" id="KW-1015">Disulfide bond</keyword>
<dbReference type="EMBL" id="PYIX02000015">
    <property type="protein sequence ID" value="RFC83582.1"/>
    <property type="molecule type" value="Genomic_DNA"/>
</dbReference>
<accession>A0A371YQ65</accession>
<dbReference type="SUPFAM" id="SSF54423">
    <property type="entry name" value="DsbC/DsbG N-terminal domain-like"/>
    <property type="match status" value="1"/>
</dbReference>
<feature type="chain" id="PRO_5016487165" description="Thiol:disulfide interchange protein" evidence="7">
    <location>
        <begin position="21"/>
        <end position="232"/>
    </location>
</feature>
<comment type="subcellular location">
    <subcellularLocation>
        <location evidence="1 7">Periplasm</location>
    </subcellularLocation>
</comment>
<evidence type="ECO:0000256" key="1">
    <source>
        <dbReference type="ARBA" id="ARBA00004418"/>
    </source>
</evidence>
<reference evidence="9" key="1">
    <citation type="journal article" date="2014" name="Int. J. Syst. Evol. Microbiol.">
        <title>Complete genome of a new Firmicutes species belonging to the dominant human colonic microbiota ('Ruminococcus bicirculans') reveals two chromosomes and a selective capacity to utilize plant glucans.</title>
        <authorList>
            <consortium name="NISC Comparative Sequencing Program"/>
            <person name="Wegmann U."/>
            <person name="Louis P."/>
            <person name="Goesmann A."/>
            <person name="Henrissat B."/>
            <person name="Duncan S.H."/>
            <person name="Flint H.J."/>
        </authorList>
    </citation>
    <scope>NUCLEOTIDE SEQUENCE</scope>
    <source>
        <strain evidence="9">KCTC 62575</strain>
    </source>
</reference>
<evidence type="ECO:0000313" key="9">
    <source>
        <dbReference type="EMBL" id="MFC2994472.1"/>
    </source>
</evidence>
<gene>
    <name evidence="9" type="ORF">ACFODO_04140</name>
    <name evidence="10" type="ORF">C9E89_010555</name>
</gene>
<dbReference type="GO" id="GO:0042597">
    <property type="term" value="C:periplasmic space"/>
    <property type="evidence" value="ECO:0007669"/>
    <property type="project" value="UniProtKB-SubCell"/>
</dbReference>
<reference evidence="12" key="3">
    <citation type="journal article" date="2019" name="Int. J. Syst. Evol. Microbiol.">
        <title>The Global Catalogue of Microorganisms (GCM) 10K type strain sequencing project: providing services to taxonomists for standard genome sequencing and annotation.</title>
        <authorList>
            <consortium name="The Broad Institute Genomics Platform"/>
            <consortium name="The Broad Institute Genome Sequencing Center for Infectious Disease"/>
            <person name="Wu L."/>
            <person name="Ma J."/>
        </authorList>
    </citation>
    <scope>NUCLEOTIDE SEQUENCE [LARGE SCALE GENOMIC DNA]</scope>
    <source>
        <strain evidence="12">KCTC 62575</strain>
    </source>
</reference>
<sequence>MKTWFTALSLSLFTMTMSHADIQTVEKNLKQNFPDIPVKSVKNSPVKDVYEVYMGGRIVYTTDEAKYFFVGNLIDLKEQKNLTEESMQVLSKIDVSKLPLDQAIKQVKGKGERVIYLFSDPECPYCHKLEQELKKIDNVTIYLFLYPIATLHPNAVEISNKIWCSKQPYQAWLDYTIDKKQPVASKNCTSPVTKIAALGKTLEVEGTPTFFLKDGTRISGVRSAEELEKILK</sequence>
<feature type="domain" description="Thioredoxin" evidence="8">
    <location>
        <begin position="27"/>
        <end position="232"/>
    </location>
</feature>
<dbReference type="InterPro" id="IPR013766">
    <property type="entry name" value="Thioredoxin_domain"/>
</dbReference>
<dbReference type="OrthoDB" id="12976at2"/>
<dbReference type="InterPro" id="IPR012336">
    <property type="entry name" value="Thioredoxin-like_fold"/>
</dbReference>
<dbReference type="RefSeq" id="WP_107008227.1">
    <property type="nucleotide sequence ID" value="NZ_JBHRSF010000007.1"/>
</dbReference>
<comment type="caution">
    <text evidence="10">The sequence shown here is derived from an EMBL/GenBank/DDBJ whole genome shotgun (WGS) entry which is preliminary data.</text>
</comment>
<evidence type="ECO:0000256" key="6">
    <source>
        <dbReference type="ARBA" id="ARBA00023284"/>
    </source>
</evidence>
<evidence type="ECO:0000256" key="4">
    <source>
        <dbReference type="ARBA" id="ARBA00022764"/>
    </source>
</evidence>
<dbReference type="SUPFAM" id="SSF52833">
    <property type="entry name" value="Thioredoxin-like"/>
    <property type="match status" value="1"/>
</dbReference>
<organism evidence="10 11">
    <name type="scientific">Acinetobacter sichuanensis</name>
    <dbReference type="NCBI Taxonomy" id="2136183"/>
    <lineage>
        <taxon>Bacteria</taxon>
        <taxon>Pseudomonadati</taxon>
        <taxon>Pseudomonadota</taxon>
        <taxon>Gammaproteobacteria</taxon>
        <taxon>Moraxellales</taxon>
        <taxon>Moraxellaceae</taxon>
        <taxon>Acinetobacter</taxon>
    </lineage>
</organism>
<protein>
    <recommendedName>
        <fullName evidence="7">Thiol:disulfide interchange protein</fullName>
    </recommendedName>
</protein>
<proteinExistence type="inferred from homology"/>
<dbReference type="InterPro" id="IPR036249">
    <property type="entry name" value="Thioredoxin-like_sf"/>
</dbReference>
<dbReference type="Gene3D" id="3.10.450.70">
    <property type="entry name" value="Disulphide bond isomerase, DsbC/G, N-terminal"/>
    <property type="match status" value="1"/>
</dbReference>
<dbReference type="AlphaFoldDB" id="A0A371YQ65"/>
<dbReference type="PANTHER" id="PTHR35272">
    <property type="entry name" value="THIOL:DISULFIDE INTERCHANGE PROTEIN DSBC-RELATED"/>
    <property type="match status" value="1"/>
</dbReference>
<evidence type="ECO:0000256" key="3">
    <source>
        <dbReference type="ARBA" id="ARBA00022729"/>
    </source>
</evidence>
<evidence type="ECO:0000256" key="5">
    <source>
        <dbReference type="ARBA" id="ARBA00023157"/>
    </source>
</evidence>
<reference evidence="10 11" key="2">
    <citation type="submission" date="2018-08" db="EMBL/GenBank/DDBJ databases">
        <title>The draft genome of Acinetobacter sichuanensis strain WCHAc060041.</title>
        <authorList>
            <person name="Qin J."/>
            <person name="Feng Y."/>
            <person name="Zong Z."/>
        </authorList>
    </citation>
    <scope>NUCLEOTIDE SEQUENCE [LARGE SCALE GENOMIC DNA]</scope>
    <source>
        <strain evidence="10 11">WCHAc060041</strain>
    </source>
</reference>
<keyword evidence="4 7" id="KW-0574">Periplasm</keyword>
<dbReference type="InterPro" id="IPR051470">
    <property type="entry name" value="Thiol:disulfide_interchange"/>
</dbReference>
<dbReference type="EMBL" id="JBHRSF010000007">
    <property type="protein sequence ID" value="MFC2994472.1"/>
    <property type="molecule type" value="Genomic_DNA"/>
</dbReference>
<evidence type="ECO:0000313" key="11">
    <source>
        <dbReference type="Proteomes" id="UP000240957"/>
    </source>
</evidence>
<evidence type="ECO:0000313" key="12">
    <source>
        <dbReference type="Proteomes" id="UP001595455"/>
    </source>
</evidence>
<comment type="function">
    <text evidence="7">Required for disulfide bond formation in some periplasmic proteins. Acts by transferring its disulfide bond to other proteins and is reduced in the process.</text>
</comment>
<evidence type="ECO:0000313" key="10">
    <source>
        <dbReference type="EMBL" id="RFC83582.1"/>
    </source>
</evidence>
<name>A0A371YQ65_9GAMM</name>
<feature type="signal peptide" evidence="7">
    <location>
        <begin position="1"/>
        <end position="20"/>
    </location>
</feature>
<reference evidence="9" key="4">
    <citation type="submission" date="2024-09" db="EMBL/GenBank/DDBJ databases">
        <authorList>
            <person name="Sun Q."/>
            <person name="Mori K."/>
        </authorList>
    </citation>
    <scope>NUCLEOTIDE SEQUENCE</scope>
    <source>
        <strain evidence="9">KCTC 62575</strain>
    </source>
</reference>
<keyword evidence="12" id="KW-1185">Reference proteome</keyword>
<comment type="similarity">
    <text evidence="2 7">Belongs to the thioredoxin family. DsbC subfamily.</text>
</comment>
<evidence type="ECO:0000259" key="8">
    <source>
        <dbReference type="PROSITE" id="PS51352"/>
    </source>
</evidence>
<dbReference type="InterPro" id="IPR009094">
    <property type="entry name" value="DiS-bond_isomerase_DsbC/G_N_sf"/>
</dbReference>
<keyword evidence="6 7" id="KW-0676">Redox-active center</keyword>
<dbReference type="Proteomes" id="UP000240957">
    <property type="component" value="Unassembled WGS sequence"/>
</dbReference>
<evidence type="ECO:0000256" key="7">
    <source>
        <dbReference type="RuleBase" id="RU364038"/>
    </source>
</evidence>
<dbReference type="InterPro" id="IPR033954">
    <property type="entry name" value="DiS-bond_Isoase_DsbC/G"/>
</dbReference>
<dbReference type="Pfam" id="PF13098">
    <property type="entry name" value="Thioredoxin_2"/>
    <property type="match status" value="1"/>
</dbReference>